<evidence type="ECO:0000313" key="2">
    <source>
        <dbReference type="EMBL" id="KAF9763475.1"/>
    </source>
</evidence>
<dbReference type="InterPro" id="IPR011009">
    <property type="entry name" value="Kinase-like_dom_sf"/>
</dbReference>
<comment type="caution">
    <text evidence="2">The sequence shown here is derived from an EMBL/GenBank/DDBJ whole genome shotgun (WGS) entry which is preliminary data.</text>
</comment>
<dbReference type="InterPro" id="IPR011989">
    <property type="entry name" value="ARM-like"/>
</dbReference>
<feature type="region of interest" description="Disordered" evidence="1">
    <location>
        <begin position="459"/>
        <end position="479"/>
    </location>
</feature>
<dbReference type="Gene3D" id="1.25.10.10">
    <property type="entry name" value="Leucine-rich Repeat Variant"/>
    <property type="match status" value="1"/>
</dbReference>
<name>A0A9P6KZK0_9MICR</name>
<dbReference type="PANTHER" id="PTHR12984">
    <property type="entry name" value="SCY1-RELATED S/T PROTEIN KINASE-LIKE"/>
    <property type="match status" value="1"/>
</dbReference>
<dbReference type="OrthoDB" id="447103at2759"/>
<protein>
    <recommendedName>
        <fullName evidence="4">Protein kinase domain-containing protein</fullName>
    </recommendedName>
</protein>
<dbReference type="AlphaFoldDB" id="A0A9P6KZK0"/>
<keyword evidence="3" id="KW-1185">Reference proteome</keyword>
<dbReference type="Gene3D" id="1.10.510.10">
    <property type="entry name" value="Transferase(Phosphotransferase) domain 1"/>
    <property type="match status" value="1"/>
</dbReference>
<proteinExistence type="predicted"/>
<dbReference type="InterPro" id="IPR051177">
    <property type="entry name" value="CIK-Related_Protein"/>
</dbReference>
<dbReference type="SUPFAM" id="SSF56112">
    <property type="entry name" value="Protein kinase-like (PK-like)"/>
    <property type="match status" value="1"/>
</dbReference>
<gene>
    <name evidence="2" type="ORF">NGRA_1240</name>
</gene>
<evidence type="ECO:0000256" key="1">
    <source>
        <dbReference type="SAM" id="MobiDB-lite"/>
    </source>
</evidence>
<reference evidence="2 3" key="1">
    <citation type="journal article" date="2020" name="Genome Biol. Evol.">
        <title>Comparative genomics of strictly vertically transmitted, feminizing microsporidia endosymbionts of amphipod crustaceans.</title>
        <authorList>
            <person name="Cormier A."/>
            <person name="Chebbi M.A."/>
            <person name="Giraud I."/>
            <person name="Wattier R."/>
            <person name="Teixeira M."/>
            <person name="Gilbert C."/>
            <person name="Rigaud T."/>
            <person name="Cordaux R."/>
        </authorList>
    </citation>
    <scope>NUCLEOTIDE SEQUENCE [LARGE SCALE GENOMIC DNA]</scope>
    <source>
        <strain evidence="2 3">Ou3-Ou53</strain>
    </source>
</reference>
<feature type="compositionally biased region" description="Acidic residues" evidence="1">
    <location>
        <begin position="469"/>
        <end position="479"/>
    </location>
</feature>
<organism evidence="2 3">
    <name type="scientific">Nosema granulosis</name>
    <dbReference type="NCBI Taxonomy" id="83296"/>
    <lineage>
        <taxon>Eukaryota</taxon>
        <taxon>Fungi</taxon>
        <taxon>Fungi incertae sedis</taxon>
        <taxon>Microsporidia</taxon>
        <taxon>Nosematidae</taxon>
        <taxon>Nosema</taxon>
    </lineage>
</organism>
<dbReference type="Proteomes" id="UP000740883">
    <property type="component" value="Unassembled WGS sequence"/>
</dbReference>
<dbReference type="PANTHER" id="PTHR12984:SF3">
    <property type="entry name" value="N-TERMINAL KINASE-LIKE PROTEIN"/>
    <property type="match status" value="1"/>
</dbReference>
<evidence type="ECO:0008006" key="4">
    <source>
        <dbReference type="Google" id="ProtNLM"/>
    </source>
</evidence>
<dbReference type="EMBL" id="SBJO01000073">
    <property type="protein sequence ID" value="KAF9763475.1"/>
    <property type="molecule type" value="Genomic_DNA"/>
</dbReference>
<accession>A0A9P6KZK0</accession>
<evidence type="ECO:0000313" key="3">
    <source>
        <dbReference type="Proteomes" id="UP000740883"/>
    </source>
</evidence>
<sequence>MFLKKFFSFSSKTETLIYENQLYKMYSAVQDGKKNIKLVIKNDVKPYDILKKIRHDNILHPIKLNTKHRSITAQFLYPFETVFKTTTTEFNKHIFLCVAKALDFLHTSCSVSHNNIVESSLFFNDDCKIVLGGFEKSCSSSSFDSDNIQFSNLLYKYTGINCTIEKYIKDNDPTNNKNQPNFFFDNEVFFFGFDVHPVETKRDFIRLVRTKDEELVDIYKHRIVSFFIQDLCKDFDKEYKTEILNMIFYMELEDYSSTIEQLFQILDTNVRFYLFKHTDKYISKVSTLDKIIKSLVLGIRCKNHTLRTETFSFLVENHSKLSEASQLEILNTAYEYISDDKGIEQVLDYLNTTKPLFKKSDIVYKILKAYLVDSKKKEKTIEVIQTFYCTFNKYKVSTELLPILCTNLADEKLQNKTFPLIDTILHDLKDHKEQIISREWSFESFKDFFKTRKVKEPQKVEPLQNENKEDIEEDWEEDW</sequence>